<organism evidence="5 6">
    <name type="scientific">Leptospira biflexa serovar Patoc (strain Patoc 1 / ATCC 23582 / Paris)</name>
    <dbReference type="NCBI Taxonomy" id="456481"/>
    <lineage>
        <taxon>Bacteria</taxon>
        <taxon>Pseudomonadati</taxon>
        <taxon>Spirochaetota</taxon>
        <taxon>Spirochaetia</taxon>
        <taxon>Leptospirales</taxon>
        <taxon>Leptospiraceae</taxon>
        <taxon>Leptospira</taxon>
    </lineage>
</organism>
<dbReference type="HOGENOM" id="CLU_615019_0_0_12"/>
<evidence type="ECO:0000313" key="5">
    <source>
        <dbReference type="EMBL" id="ABZ96285.1"/>
    </source>
</evidence>
<dbReference type="EC" id="2.7.13.3" evidence="2"/>
<dbReference type="Gene3D" id="3.30.450.20">
    <property type="entry name" value="PAS domain"/>
    <property type="match status" value="3"/>
</dbReference>
<dbReference type="GO" id="GO:0000155">
    <property type="term" value="F:phosphorelay sensor kinase activity"/>
    <property type="evidence" value="ECO:0007669"/>
    <property type="project" value="InterPro"/>
</dbReference>
<proteinExistence type="predicted"/>
<dbReference type="SUPFAM" id="SSF47384">
    <property type="entry name" value="Homodimeric domain of signal transducing histidine kinase"/>
    <property type="match status" value="1"/>
</dbReference>
<dbReference type="InterPro" id="IPR036097">
    <property type="entry name" value="HisK_dim/P_sf"/>
</dbReference>
<dbReference type="EMBL" id="CP000786">
    <property type="protein sequence ID" value="ABZ96285.1"/>
    <property type="molecule type" value="Genomic_DNA"/>
</dbReference>
<dbReference type="PANTHER" id="PTHR44757:SF2">
    <property type="entry name" value="BIOFILM ARCHITECTURE MAINTENANCE PROTEIN MBAA"/>
    <property type="match status" value="1"/>
</dbReference>
<reference evidence="5 6" key="1">
    <citation type="journal article" date="2008" name="PLoS ONE">
        <title>Genome sequence of the saprophyte Leptospira biflexa provides insights into the evolution of Leptospira and the pathogenesis of leptospirosis.</title>
        <authorList>
            <person name="Picardeau M."/>
            <person name="Bulach D.M."/>
            <person name="Bouchier C."/>
            <person name="Zuerner R.L."/>
            <person name="Zidane N."/>
            <person name="Wilson P.J."/>
            <person name="Creno S."/>
            <person name="Kuczek E.S."/>
            <person name="Bommezzadri S."/>
            <person name="Davis J.C."/>
            <person name="McGrath A."/>
            <person name="Johnson M.J."/>
            <person name="Boursaux-Eude C."/>
            <person name="Seemann T."/>
            <person name="Rouy Z."/>
            <person name="Coppel R.L."/>
            <person name="Rood J.I."/>
            <person name="Lajus A."/>
            <person name="Davies J.K."/>
            <person name="Medigue C."/>
            <person name="Adler B."/>
        </authorList>
    </citation>
    <scope>NUCLEOTIDE SEQUENCE [LARGE SCALE GENOMIC DNA]</scope>
    <source>
        <strain evidence="6">Patoc 1 / ATCC 23582 / Paris</strain>
    </source>
</reference>
<dbReference type="NCBIfam" id="TIGR00229">
    <property type="entry name" value="sensory_box"/>
    <property type="match status" value="2"/>
</dbReference>
<dbReference type="Gene3D" id="1.10.287.130">
    <property type="match status" value="1"/>
</dbReference>
<dbReference type="Pfam" id="PF08448">
    <property type="entry name" value="PAS_4"/>
    <property type="match status" value="1"/>
</dbReference>
<dbReference type="InterPro" id="IPR013656">
    <property type="entry name" value="PAS_4"/>
</dbReference>
<dbReference type="PROSITE" id="PS50112">
    <property type="entry name" value="PAS"/>
    <property type="match status" value="1"/>
</dbReference>
<dbReference type="KEGG" id="lbi:LEPBI_I0139"/>
<accession>B0SJV6</accession>
<dbReference type="InterPro" id="IPR035965">
    <property type="entry name" value="PAS-like_dom_sf"/>
</dbReference>
<evidence type="ECO:0000313" key="6">
    <source>
        <dbReference type="Proteomes" id="UP000001847"/>
    </source>
</evidence>
<protein>
    <recommendedName>
        <fullName evidence="2">histidine kinase</fullName>
        <ecNumber evidence="2">2.7.13.3</ecNumber>
    </recommendedName>
</protein>
<dbReference type="PROSITE" id="PS50113">
    <property type="entry name" value="PAC"/>
    <property type="match status" value="1"/>
</dbReference>
<evidence type="ECO:0000259" key="4">
    <source>
        <dbReference type="PROSITE" id="PS50113"/>
    </source>
</evidence>
<feature type="domain" description="PAS" evidence="3">
    <location>
        <begin position="254"/>
        <end position="298"/>
    </location>
</feature>
<dbReference type="SMART" id="SM00086">
    <property type="entry name" value="PAC"/>
    <property type="match status" value="3"/>
</dbReference>
<dbReference type="InterPro" id="IPR000014">
    <property type="entry name" value="PAS"/>
</dbReference>
<evidence type="ECO:0000256" key="2">
    <source>
        <dbReference type="ARBA" id="ARBA00012438"/>
    </source>
</evidence>
<dbReference type="PANTHER" id="PTHR44757">
    <property type="entry name" value="DIGUANYLATE CYCLASE DGCP"/>
    <property type="match status" value="1"/>
</dbReference>
<name>B0SJV6_LEPBP</name>
<dbReference type="STRING" id="456481.LEPBI_I0139"/>
<dbReference type="InterPro" id="IPR003661">
    <property type="entry name" value="HisK_dim/P_dom"/>
</dbReference>
<dbReference type="CDD" id="cd00130">
    <property type="entry name" value="PAS"/>
    <property type="match status" value="2"/>
</dbReference>
<dbReference type="OrthoDB" id="345195at2"/>
<feature type="domain" description="PAC" evidence="4">
    <location>
        <begin position="201"/>
        <end position="253"/>
    </location>
</feature>
<evidence type="ECO:0000259" key="3">
    <source>
        <dbReference type="PROSITE" id="PS50112"/>
    </source>
</evidence>
<comment type="catalytic activity">
    <reaction evidence="1">
        <text>ATP + protein L-histidine = ADP + protein N-phospho-L-histidine.</text>
        <dbReference type="EC" id="2.7.13.3"/>
    </reaction>
</comment>
<dbReference type="Pfam" id="PF13426">
    <property type="entry name" value="PAS_9"/>
    <property type="match status" value="2"/>
</dbReference>
<dbReference type="RefSeq" id="WP_012387175.1">
    <property type="nucleotide sequence ID" value="NC_010602.1"/>
</dbReference>
<dbReference type="SMART" id="SM00091">
    <property type="entry name" value="PAS"/>
    <property type="match status" value="3"/>
</dbReference>
<evidence type="ECO:0000256" key="1">
    <source>
        <dbReference type="ARBA" id="ARBA00000085"/>
    </source>
</evidence>
<sequence length="447" mass="51703">MISEYFKAILDNSPENIVLINKNHEVLAFNKTIKDVLFQFHQIEIKIGDLYYPNFVIEENRKLYLEAFETAINGKPFLIQNYTANENIAYWFEYKMLPVYIEDELLGVTLTAKDITAEKEAELKIIDLSEKLKAILDNTDESITLLDLNFKILAINEISAQSITKNTNSTMFVGRDFRDFIPDKENLFYQCYAKAIQGEKVSIDIPYQSFNGESIVYQTKFNPVFDRNQKQIGVSIFAKDISEKNRLEVSLKESEEKFRKITELAPIGIIITDKKLDITYANIYVKKLLDYSSDELINLNLSNLIQNISITDSENIDIDNLGLKIENIFFDQEEFTAIAKDKQYKNVLLSSSLILSQNKTGYIFIFQDLTAINDKNATIEVQNKKLRDVAWYQSHIIRSPLSRIMGLINLLEDQNLNEEERSYCYDSILESAHELDHVIHKVVKNVP</sequence>
<dbReference type="InterPro" id="IPR000700">
    <property type="entry name" value="PAS-assoc_C"/>
</dbReference>
<dbReference type="BioCyc" id="LBIF456481:LEPBI_RS00695-MONOMER"/>
<dbReference type="SUPFAM" id="SSF55785">
    <property type="entry name" value="PYP-like sensor domain (PAS domain)"/>
    <property type="match status" value="3"/>
</dbReference>
<dbReference type="CDD" id="cd00082">
    <property type="entry name" value="HisKA"/>
    <property type="match status" value="1"/>
</dbReference>
<dbReference type="InterPro" id="IPR052155">
    <property type="entry name" value="Biofilm_reg_signaling"/>
</dbReference>
<dbReference type="AlphaFoldDB" id="B0SJV6"/>
<dbReference type="InterPro" id="IPR001610">
    <property type="entry name" value="PAC"/>
</dbReference>
<dbReference type="Proteomes" id="UP000001847">
    <property type="component" value="Chromosome I"/>
</dbReference>
<keyword evidence="6" id="KW-1185">Reference proteome</keyword>
<gene>
    <name evidence="5" type="ordered locus">LEPBI_I0139</name>
</gene>